<proteinExistence type="inferred from homology"/>
<name>A0ABQ0EGC5_APOSI</name>
<keyword evidence="2" id="KW-0479">Metal-binding</keyword>
<keyword evidence="8" id="KW-1185">Reference proteome</keyword>
<protein>
    <recommendedName>
        <fullName evidence="5">Phytanoyl-CoA dioxygenase domain-containing protein 1</fullName>
    </recommendedName>
</protein>
<comment type="function">
    <text evidence="6">2-oxoglutarate(2OG)-dependent dioxygenase that catalyzes the conversion of 2-oxoglutarate to succinate and CO(2) in an iron-dependent manner. However, does not couple 2OG turnover to the hydroxylation of acyl-coenzyme A derivatives, implying that it is not directly involved in phytanoyl coenzyme-A metabolism. Does not show detectable activity towards fatty acid CoA thioesters.</text>
</comment>
<reference evidence="7 8" key="1">
    <citation type="submission" date="2024-08" db="EMBL/GenBank/DDBJ databases">
        <title>The draft genome of Apodemus speciosus.</title>
        <authorList>
            <person name="Nabeshima K."/>
            <person name="Suzuki S."/>
            <person name="Onuma M."/>
        </authorList>
    </citation>
    <scope>NUCLEOTIDE SEQUENCE [LARGE SCALE GENOMIC DNA]</scope>
    <source>
        <strain evidence="7">IB14-021</strain>
    </source>
</reference>
<keyword evidence="3" id="KW-0408">Iron</keyword>
<sequence length="59" mass="6725">MDATFLYTEPLGRVLGLWIAVEDAMLENGCLWFIPGSHTSEDTVYVCPPIPRERDLQKE</sequence>
<evidence type="ECO:0000256" key="4">
    <source>
        <dbReference type="ARBA" id="ARBA00038356"/>
    </source>
</evidence>
<dbReference type="SUPFAM" id="SSF51197">
    <property type="entry name" value="Clavaminate synthase-like"/>
    <property type="match status" value="1"/>
</dbReference>
<organism evidence="7 8">
    <name type="scientific">Apodemus speciosus</name>
    <name type="common">Large Japanese field mouse</name>
    <dbReference type="NCBI Taxonomy" id="105296"/>
    <lineage>
        <taxon>Eukaryota</taxon>
        <taxon>Metazoa</taxon>
        <taxon>Chordata</taxon>
        <taxon>Craniata</taxon>
        <taxon>Vertebrata</taxon>
        <taxon>Euteleostomi</taxon>
        <taxon>Mammalia</taxon>
        <taxon>Eutheria</taxon>
        <taxon>Euarchontoglires</taxon>
        <taxon>Glires</taxon>
        <taxon>Rodentia</taxon>
        <taxon>Myomorpha</taxon>
        <taxon>Muroidea</taxon>
        <taxon>Muridae</taxon>
        <taxon>Murinae</taxon>
        <taxon>Apodemus</taxon>
    </lineage>
</organism>
<dbReference type="GO" id="GO:0051213">
    <property type="term" value="F:dioxygenase activity"/>
    <property type="evidence" value="ECO:0007669"/>
    <property type="project" value="UniProtKB-KW"/>
</dbReference>
<evidence type="ECO:0000256" key="6">
    <source>
        <dbReference type="ARBA" id="ARBA00045487"/>
    </source>
</evidence>
<dbReference type="PANTHER" id="PTHR20883">
    <property type="entry name" value="PHYTANOYL-COA DIOXYGENASE DOMAIN CONTAINING 1"/>
    <property type="match status" value="1"/>
</dbReference>
<evidence type="ECO:0000256" key="3">
    <source>
        <dbReference type="ARBA" id="ARBA00023004"/>
    </source>
</evidence>
<dbReference type="Proteomes" id="UP001623349">
    <property type="component" value="Unassembled WGS sequence"/>
</dbReference>
<keyword evidence="7" id="KW-0223">Dioxygenase</keyword>
<evidence type="ECO:0000313" key="7">
    <source>
        <dbReference type="EMBL" id="GAB1286184.1"/>
    </source>
</evidence>
<dbReference type="PANTHER" id="PTHR20883:SF15">
    <property type="entry name" value="PHYTANOYL-COA DIOXYGENASE DOMAIN-CONTAINING PROTEIN 1"/>
    <property type="match status" value="1"/>
</dbReference>
<evidence type="ECO:0000256" key="2">
    <source>
        <dbReference type="ARBA" id="ARBA00022723"/>
    </source>
</evidence>
<comment type="caution">
    <text evidence="7">The sequence shown here is derived from an EMBL/GenBank/DDBJ whole genome shotgun (WGS) entry which is preliminary data.</text>
</comment>
<dbReference type="Pfam" id="PF05721">
    <property type="entry name" value="PhyH"/>
    <property type="match status" value="1"/>
</dbReference>
<gene>
    <name evidence="7" type="ORF">APTSU1_000141400</name>
</gene>
<comment type="similarity">
    <text evidence="4">Belongs to the PhyH family. PHYHD1 subfamily.</text>
</comment>
<accession>A0ABQ0EGC5</accession>
<dbReference type="InterPro" id="IPR008775">
    <property type="entry name" value="Phytyl_CoA_dOase-like"/>
</dbReference>
<keyword evidence="7" id="KW-0560">Oxidoreductase</keyword>
<evidence type="ECO:0000256" key="1">
    <source>
        <dbReference type="ARBA" id="ARBA00001962"/>
    </source>
</evidence>
<dbReference type="EMBL" id="BAAFST010000002">
    <property type="protein sequence ID" value="GAB1286184.1"/>
    <property type="molecule type" value="Genomic_DNA"/>
</dbReference>
<comment type="cofactor">
    <cofactor evidence="1">
        <name>Fe cation</name>
        <dbReference type="ChEBI" id="CHEBI:24875"/>
    </cofactor>
</comment>
<evidence type="ECO:0000256" key="5">
    <source>
        <dbReference type="ARBA" id="ARBA00039857"/>
    </source>
</evidence>
<evidence type="ECO:0000313" key="8">
    <source>
        <dbReference type="Proteomes" id="UP001623349"/>
    </source>
</evidence>
<dbReference type="Gene3D" id="2.60.120.620">
    <property type="entry name" value="q2cbj1_9rhob like domain"/>
    <property type="match status" value="1"/>
</dbReference>